<dbReference type="EMBL" id="CP013099">
    <property type="protein sequence ID" value="ALP54711.1"/>
    <property type="molecule type" value="Genomic_DNA"/>
</dbReference>
<dbReference type="InterPro" id="IPR051325">
    <property type="entry name" value="Nudix_hydrolase_domain"/>
</dbReference>
<name>A0A0S2THT7_9GAMM</name>
<dbReference type="Gene3D" id="3.90.79.10">
    <property type="entry name" value="Nucleoside Triphosphate Pyrophosphohydrolase"/>
    <property type="match status" value="1"/>
</dbReference>
<sequence>MSAGVVILRCIDGEWHYLLLRAYQYWDFPKGLVEPGEDEFAAALREVEEETTLVELDFCWGHVFFQTPPYGKFRKIARYYIARCDHGAVDLPVAEALGRAEHEEFRWVTMEQAHRLVSPRVQQVLGWAENIIIATP</sequence>
<dbReference type="InterPro" id="IPR020084">
    <property type="entry name" value="NUDIX_hydrolase_CS"/>
</dbReference>
<evidence type="ECO:0000313" key="4">
    <source>
        <dbReference type="EMBL" id="ALP54711.1"/>
    </source>
</evidence>
<dbReference type="GO" id="GO:0006754">
    <property type="term" value="P:ATP biosynthetic process"/>
    <property type="evidence" value="ECO:0007669"/>
    <property type="project" value="TreeGrafter"/>
</dbReference>
<dbReference type="Proteomes" id="UP000055136">
    <property type="component" value="Chromosome"/>
</dbReference>
<dbReference type="GO" id="GO:0004081">
    <property type="term" value="F:bis(5'-nucleosyl)-tetraphosphatase (asymmetrical) activity"/>
    <property type="evidence" value="ECO:0007669"/>
    <property type="project" value="TreeGrafter"/>
</dbReference>
<accession>A0A0S2THT7</accession>
<dbReference type="PROSITE" id="PS51462">
    <property type="entry name" value="NUDIX"/>
    <property type="match status" value="1"/>
</dbReference>
<dbReference type="PANTHER" id="PTHR21340">
    <property type="entry name" value="DIADENOSINE 5,5-P1,P4-TETRAPHOSPHATE PYROPHOSPHOHYDROLASE MUTT"/>
    <property type="match status" value="1"/>
</dbReference>
<dbReference type="KEGG" id="tee:Tel_03045"/>
<evidence type="ECO:0000256" key="2">
    <source>
        <dbReference type="ARBA" id="ARBA00022801"/>
    </source>
</evidence>
<dbReference type="InterPro" id="IPR000086">
    <property type="entry name" value="NUDIX_hydrolase_dom"/>
</dbReference>
<gene>
    <name evidence="4" type="ORF">Tel_03045</name>
</gene>
<dbReference type="PROSITE" id="PS00893">
    <property type="entry name" value="NUDIX_BOX"/>
    <property type="match status" value="1"/>
</dbReference>
<proteinExistence type="predicted"/>
<keyword evidence="2" id="KW-0378">Hydrolase</keyword>
<dbReference type="Pfam" id="PF00293">
    <property type="entry name" value="NUDIX"/>
    <property type="match status" value="1"/>
</dbReference>
<organism evidence="4 5">
    <name type="scientific">Candidatus Tenderia electrophaga</name>
    <dbReference type="NCBI Taxonomy" id="1748243"/>
    <lineage>
        <taxon>Bacteria</taxon>
        <taxon>Pseudomonadati</taxon>
        <taxon>Pseudomonadota</taxon>
        <taxon>Gammaproteobacteria</taxon>
        <taxon>Candidatus Tenderiales</taxon>
        <taxon>Candidatus Tenderiaceae</taxon>
        <taxon>Candidatus Tenderia</taxon>
    </lineage>
</organism>
<feature type="domain" description="Nudix hydrolase" evidence="3">
    <location>
        <begin position="1"/>
        <end position="130"/>
    </location>
</feature>
<evidence type="ECO:0000313" key="5">
    <source>
        <dbReference type="Proteomes" id="UP000055136"/>
    </source>
</evidence>
<dbReference type="PANTHER" id="PTHR21340:SF0">
    <property type="entry name" value="BIS(5'-NUCLEOSYL)-TETRAPHOSPHATASE [ASYMMETRICAL]"/>
    <property type="match status" value="1"/>
</dbReference>
<evidence type="ECO:0000259" key="3">
    <source>
        <dbReference type="PROSITE" id="PS51462"/>
    </source>
</evidence>
<dbReference type="STRING" id="1748243.Tel_03045"/>
<keyword evidence="5" id="KW-1185">Reference proteome</keyword>
<protein>
    <recommendedName>
        <fullName evidence="3">Nudix hydrolase domain-containing protein</fullName>
    </recommendedName>
</protein>
<evidence type="ECO:0000256" key="1">
    <source>
        <dbReference type="ARBA" id="ARBA00001946"/>
    </source>
</evidence>
<dbReference type="GO" id="GO:0006167">
    <property type="term" value="P:AMP biosynthetic process"/>
    <property type="evidence" value="ECO:0007669"/>
    <property type="project" value="TreeGrafter"/>
</dbReference>
<dbReference type="SUPFAM" id="SSF55811">
    <property type="entry name" value="Nudix"/>
    <property type="match status" value="1"/>
</dbReference>
<dbReference type="InterPro" id="IPR015797">
    <property type="entry name" value="NUDIX_hydrolase-like_dom_sf"/>
</dbReference>
<reference evidence="4" key="1">
    <citation type="submission" date="2015-10" db="EMBL/GenBank/DDBJ databases">
        <title>Description of Candidatus Tenderia electrophaga gen. nov, sp. nov., an Uncultivated Electroautotroph from a Biocathode Enrichment.</title>
        <authorList>
            <person name="Eddie B.J."/>
            <person name="Malanoski A.P."/>
            <person name="Wang Z."/>
            <person name="Hall R.J."/>
            <person name="Oh S.D."/>
            <person name="Heiner C."/>
            <person name="Lin B."/>
            <person name="Strycharz-Glaven S.M."/>
        </authorList>
    </citation>
    <scope>NUCLEOTIDE SEQUENCE [LARGE SCALE GENOMIC DNA]</scope>
    <source>
        <strain evidence="4">NRL1</strain>
    </source>
</reference>
<dbReference type="AlphaFoldDB" id="A0A0S2THT7"/>
<comment type="cofactor">
    <cofactor evidence="1">
        <name>Mg(2+)</name>
        <dbReference type="ChEBI" id="CHEBI:18420"/>
    </cofactor>
</comment>